<evidence type="ECO:0000256" key="6">
    <source>
        <dbReference type="SAM" id="Phobius"/>
    </source>
</evidence>
<dbReference type="GO" id="GO:0071944">
    <property type="term" value="C:cell periphery"/>
    <property type="evidence" value="ECO:0007669"/>
    <property type="project" value="UniProtKB-ARBA"/>
</dbReference>
<dbReference type="PANTHER" id="PTHR15549">
    <property type="entry name" value="PAIRED IMMUNOGLOBULIN-LIKE TYPE 2 RECEPTOR"/>
    <property type="match status" value="1"/>
</dbReference>
<name>A0A1D9QLI2_SCLS1</name>
<dbReference type="OrthoDB" id="3539771at2759"/>
<evidence type="ECO:0000256" key="5">
    <source>
        <dbReference type="SAM" id="MobiDB-lite"/>
    </source>
</evidence>
<organism evidence="7 8">
    <name type="scientific">Sclerotinia sclerotiorum (strain ATCC 18683 / 1980 / Ss-1)</name>
    <name type="common">White mold</name>
    <name type="synonym">Whetzelinia sclerotiorum</name>
    <dbReference type="NCBI Taxonomy" id="665079"/>
    <lineage>
        <taxon>Eukaryota</taxon>
        <taxon>Fungi</taxon>
        <taxon>Dikarya</taxon>
        <taxon>Ascomycota</taxon>
        <taxon>Pezizomycotina</taxon>
        <taxon>Leotiomycetes</taxon>
        <taxon>Helotiales</taxon>
        <taxon>Sclerotiniaceae</taxon>
        <taxon>Sclerotinia</taxon>
    </lineage>
</organism>
<evidence type="ECO:0000256" key="4">
    <source>
        <dbReference type="ARBA" id="ARBA00023136"/>
    </source>
</evidence>
<evidence type="ECO:0000256" key="3">
    <source>
        <dbReference type="ARBA" id="ARBA00022989"/>
    </source>
</evidence>
<feature type="transmembrane region" description="Helical" evidence="6">
    <location>
        <begin position="66"/>
        <end position="89"/>
    </location>
</feature>
<dbReference type="VEuPathDB" id="FungiDB:sscle_15g105410"/>
<reference evidence="8" key="1">
    <citation type="journal article" date="2017" name="Genome Biol. Evol.">
        <title>The complete genome sequence of the phytopathogenic fungus Sclerotinia sclerotiorum reveals insights into the genome architecture of broad host range pathogens.</title>
        <authorList>
            <person name="Derbyshire M."/>
            <person name="Denton-Giles M."/>
            <person name="Hegedus D."/>
            <person name="Seifbarghy S."/>
            <person name="Rollins J."/>
            <person name="van Kan J."/>
            <person name="Seidl M.F."/>
            <person name="Faino L."/>
            <person name="Mbengue M."/>
            <person name="Navaud O."/>
            <person name="Raffaele S."/>
            <person name="Hammond-Kosack K."/>
            <person name="Heard S."/>
            <person name="Oliver R."/>
        </authorList>
    </citation>
    <scope>NUCLEOTIDE SEQUENCE [LARGE SCALE GENOMIC DNA]</scope>
    <source>
        <strain evidence="8">ATCC 18683 / 1980 / Ss-1</strain>
    </source>
</reference>
<comment type="subcellular location">
    <subcellularLocation>
        <location evidence="1">Membrane</location>
        <topology evidence="1">Single-pass membrane protein</topology>
    </subcellularLocation>
</comment>
<evidence type="ECO:0000256" key="2">
    <source>
        <dbReference type="ARBA" id="ARBA00022692"/>
    </source>
</evidence>
<feature type="compositionally biased region" description="Polar residues" evidence="5">
    <location>
        <begin position="35"/>
        <end position="58"/>
    </location>
</feature>
<dbReference type="InterPro" id="IPR051694">
    <property type="entry name" value="Immunoregulatory_rcpt-like"/>
</dbReference>
<dbReference type="Proteomes" id="UP000177798">
    <property type="component" value="Chromosome 15"/>
</dbReference>
<evidence type="ECO:0000256" key="1">
    <source>
        <dbReference type="ARBA" id="ARBA00004167"/>
    </source>
</evidence>
<dbReference type="EMBL" id="CP017828">
    <property type="protein sequence ID" value="APA15771.1"/>
    <property type="molecule type" value="Genomic_DNA"/>
</dbReference>
<keyword evidence="2 6" id="KW-0812">Transmembrane</keyword>
<sequence>MDTVSSQITTSTPPSIISAINLISSTSTSEITSSPVAATDSNTQSTSSPQPNLSNNTTPSSFTLNLTIGIGIGIGIAIVLLIACCIPLYKLWKKRHHEQTTRKQEQNQYNPQEPTQHPCPYETHYPMYYQQFQEMQVASNFHKEMDNISSRSSRDRCNGNITPVFEMSDKRQTDSWVREMMAANQEELWMESPIR</sequence>
<evidence type="ECO:0000313" key="8">
    <source>
        <dbReference type="Proteomes" id="UP000177798"/>
    </source>
</evidence>
<keyword evidence="3 6" id="KW-1133">Transmembrane helix</keyword>
<accession>A0A1D9QLI2</accession>
<keyword evidence="4 6" id="KW-0472">Membrane</keyword>
<feature type="region of interest" description="Disordered" evidence="5">
    <location>
        <begin position="33"/>
        <end position="58"/>
    </location>
</feature>
<protein>
    <recommendedName>
        <fullName evidence="9">Mid2 domain-containing protein</fullName>
    </recommendedName>
</protein>
<dbReference type="GO" id="GO:0016020">
    <property type="term" value="C:membrane"/>
    <property type="evidence" value="ECO:0007669"/>
    <property type="project" value="UniProtKB-SubCell"/>
</dbReference>
<proteinExistence type="predicted"/>
<gene>
    <name evidence="7" type="ORF">sscle_15g105410</name>
</gene>
<dbReference type="AlphaFoldDB" id="A0A1D9QLI2"/>
<evidence type="ECO:0000313" key="7">
    <source>
        <dbReference type="EMBL" id="APA15771.1"/>
    </source>
</evidence>
<evidence type="ECO:0008006" key="9">
    <source>
        <dbReference type="Google" id="ProtNLM"/>
    </source>
</evidence>